<sequence>MSSDSEDLDEDELLQIALKEQSERDLNYRKLSQQQQSSKPVRNYVQPPAQRGGSAQPLKNSNSIMPGVQQKTSNSNRSNNNQQRKVMEDDDDSEVEMLSISSGDEDSSSKDRAGVGGRGKAGTGAGGRGARDDDKGWDGDEPDCWKHVDESELGRRVREMRETRAVPVTQKIEVKTAAMAKKGLSSLQSLPRGMEWIDPLGLGIIDHKTFRLMSDSGPPPSLTEKDHLDANAREKLNYYSEKFEAKLFLSRVHQDTSAADLEAGALALKTDLKGRTQAKKQLVKENFDCFVSCKTTIDDIESKLKRIEEDPEGSGTLHLFNCIQGVTSIANRAFEQLFERQAQAEKIRSVQGMLQRFRTLFNLPSAIRGSISKGEYDLAVREYRKAKSIVLPSHVGILKRVLEEVEKVMQEFKGSLYKSMEDPHIDLTNLENIVRLLMELEPESDPVWHYLSIQNQRIRGLLEKCTVDHETRMETLQNEMREKALSDAKWRQVQQDLNQSSDGDYSLTPGNTHLFGDSLLVDLTVVEINALRGRYIRRLTAVIIHHVPAFWKVAFSVSTGKFAKSSQVASDSNVSNQTNKVEEKAGNMKYSSHSLDEVAGMIRNTLSVYECKVLNTFRDLEESNVLQPSVIASIKEISKACQAFEAKESAPAVAVTALRTLQCEITKLYILRLCSWMRTSSDEISKDETWVPVSSLERNKSPYTISSLPLAFRAIIVSAMDQIDSMIQPLRNEATKSEDIYPQLQEVQESVRLAFLNCLLSFTGHLELIGSELGQNRSSKERPAFENGHSYDSVEKPSNPLPGSVTDPHQKLLMVLSNIGYCKDELARELYHKYTHIWLTTRGKEEEDSDIEDLITSFSALEEKVLAQYTLAKTNMIRTAAVNYLLDAGIQWGGAPIVKGVRDATVELLHTLVAVHAEVFAGCKPLLDKTLGILVEGLIDTFLSLFHENKDRDLRSLDANGFCQLMLELEYFETVLNQYFTNDARESLKSLQGDLLEKATESVTETIETPSHQRRPTRGSDDVLADDRQQAMTVSPDDLIALAQQYSAELLQAELERTRINTACFAESIIMESVPESAKAAYASYRGSMESPGRNFRSSSSVGSPSFNRNRRR</sequence>
<comment type="caution">
    <text evidence="1">The sequence shown here is derived from an EMBL/GenBank/DDBJ whole genome shotgun (WGS) entry which is preliminary data.</text>
</comment>
<dbReference type="Proteomes" id="UP001060085">
    <property type="component" value="Linkage Group LG07"/>
</dbReference>
<dbReference type="EMBL" id="CM044707">
    <property type="protein sequence ID" value="KAI5654440.1"/>
    <property type="molecule type" value="Genomic_DNA"/>
</dbReference>
<name>A0ACC0A2G1_CATRO</name>
<evidence type="ECO:0000313" key="1">
    <source>
        <dbReference type="EMBL" id="KAI5654440.1"/>
    </source>
</evidence>
<keyword evidence="2" id="KW-1185">Reference proteome</keyword>
<protein>
    <submittedName>
        <fullName evidence="1">Uncharacterized protein</fullName>
    </submittedName>
</protein>
<reference evidence="2" key="1">
    <citation type="journal article" date="2023" name="Nat. Plants">
        <title>Single-cell RNA sequencing provides a high-resolution roadmap for understanding the multicellular compartmentation of specialized metabolism.</title>
        <authorList>
            <person name="Sun S."/>
            <person name="Shen X."/>
            <person name="Li Y."/>
            <person name="Li Y."/>
            <person name="Wang S."/>
            <person name="Li R."/>
            <person name="Zhang H."/>
            <person name="Shen G."/>
            <person name="Guo B."/>
            <person name="Wei J."/>
            <person name="Xu J."/>
            <person name="St-Pierre B."/>
            <person name="Chen S."/>
            <person name="Sun C."/>
        </authorList>
    </citation>
    <scope>NUCLEOTIDE SEQUENCE [LARGE SCALE GENOMIC DNA]</scope>
</reference>
<gene>
    <name evidence="1" type="ORF">M9H77_31627</name>
</gene>
<organism evidence="1 2">
    <name type="scientific">Catharanthus roseus</name>
    <name type="common">Madagascar periwinkle</name>
    <name type="synonym">Vinca rosea</name>
    <dbReference type="NCBI Taxonomy" id="4058"/>
    <lineage>
        <taxon>Eukaryota</taxon>
        <taxon>Viridiplantae</taxon>
        <taxon>Streptophyta</taxon>
        <taxon>Embryophyta</taxon>
        <taxon>Tracheophyta</taxon>
        <taxon>Spermatophyta</taxon>
        <taxon>Magnoliopsida</taxon>
        <taxon>eudicotyledons</taxon>
        <taxon>Gunneridae</taxon>
        <taxon>Pentapetalae</taxon>
        <taxon>asterids</taxon>
        <taxon>lamiids</taxon>
        <taxon>Gentianales</taxon>
        <taxon>Apocynaceae</taxon>
        <taxon>Rauvolfioideae</taxon>
        <taxon>Vinceae</taxon>
        <taxon>Catharanthinae</taxon>
        <taxon>Catharanthus</taxon>
    </lineage>
</organism>
<proteinExistence type="predicted"/>
<accession>A0ACC0A2G1</accession>
<evidence type="ECO:0000313" key="2">
    <source>
        <dbReference type="Proteomes" id="UP001060085"/>
    </source>
</evidence>